<gene>
    <name evidence="4" type="ORF">ASZ90_017859</name>
</gene>
<protein>
    <submittedName>
        <fullName evidence="4">Spermidine synthase</fullName>
        <ecNumber evidence="4">2.5.1.16</ecNumber>
    </submittedName>
</protein>
<accession>A0A0W8E7Z6</accession>
<dbReference type="InterPro" id="IPR030374">
    <property type="entry name" value="PABS"/>
</dbReference>
<comment type="similarity">
    <text evidence="1">Belongs to the spermidine/spermine synthase family.</text>
</comment>
<dbReference type="NCBIfam" id="NF002010">
    <property type="entry name" value="PRK00811.1"/>
    <property type="match status" value="1"/>
</dbReference>
<sequence>MELWVTEYQTPAIGFSCKSTETLRVEQTTFQHLSVIKTEQFGKMLLLDGMVMTTEKDEFVYHEMISLVACNSHPRPENVLIIGGGDGGTLREVVRHPAVKHGTLVEIDERVVQASRDFFPSLSCAFEDAKSQVLIEDGIKYVKEHKNCYDIVIVDSTDPVGPAVELFSKSFYENVFEVLKDDGMLVVQSDSPYYHPDVVKMAYNGIAGIFPLTRLYLANIPTYPSGLWSFTIGSKKYAPENLVHEYDNGCRYYTRNLHQAAFQLPALVQKIISSEE</sequence>
<dbReference type="GO" id="GO:0004766">
    <property type="term" value="F:spermidine synthase activity"/>
    <property type="evidence" value="ECO:0007669"/>
    <property type="project" value="UniProtKB-EC"/>
</dbReference>
<dbReference type="InterPro" id="IPR035246">
    <property type="entry name" value="Spermidine_synt_N"/>
</dbReference>
<dbReference type="SUPFAM" id="SSF53335">
    <property type="entry name" value="S-adenosyl-L-methionine-dependent methyltransferases"/>
    <property type="match status" value="1"/>
</dbReference>
<evidence type="ECO:0000313" key="4">
    <source>
        <dbReference type="EMBL" id="KUG04720.1"/>
    </source>
</evidence>
<dbReference type="Gene3D" id="2.30.140.10">
    <property type="entry name" value="Spermidine synthase, tetramerisation domain"/>
    <property type="match status" value="1"/>
</dbReference>
<organism evidence="4">
    <name type="scientific">hydrocarbon metagenome</name>
    <dbReference type="NCBI Taxonomy" id="938273"/>
    <lineage>
        <taxon>unclassified sequences</taxon>
        <taxon>metagenomes</taxon>
        <taxon>ecological metagenomes</taxon>
    </lineage>
</organism>
<feature type="domain" description="PABS" evidence="3">
    <location>
        <begin position="2"/>
        <end position="235"/>
    </location>
</feature>
<dbReference type="Gene3D" id="3.40.50.150">
    <property type="entry name" value="Vaccinia Virus protein VP39"/>
    <property type="match status" value="1"/>
</dbReference>
<dbReference type="InterPro" id="IPR029063">
    <property type="entry name" value="SAM-dependent_MTases_sf"/>
</dbReference>
<evidence type="ECO:0000256" key="2">
    <source>
        <dbReference type="ARBA" id="ARBA00022679"/>
    </source>
</evidence>
<dbReference type="HAMAP" id="MF_00198">
    <property type="entry name" value="Spermidine_synth"/>
    <property type="match status" value="1"/>
</dbReference>
<dbReference type="PANTHER" id="PTHR11558:SF11">
    <property type="entry name" value="SPERMIDINE SYNTHASE"/>
    <property type="match status" value="1"/>
</dbReference>
<dbReference type="EMBL" id="LNQE01001842">
    <property type="protein sequence ID" value="KUG04720.1"/>
    <property type="molecule type" value="Genomic_DNA"/>
</dbReference>
<keyword evidence="2 4" id="KW-0808">Transferase</keyword>
<comment type="caution">
    <text evidence="4">The sequence shown here is derived from an EMBL/GenBank/DDBJ whole genome shotgun (WGS) entry which is preliminary data.</text>
</comment>
<dbReference type="NCBIfam" id="TIGR00417">
    <property type="entry name" value="speE"/>
    <property type="match status" value="1"/>
</dbReference>
<dbReference type="InterPro" id="IPR030373">
    <property type="entry name" value="PABS_CS"/>
</dbReference>
<reference evidence="4" key="1">
    <citation type="journal article" date="2015" name="Proc. Natl. Acad. Sci. U.S.A.">
        <title>Networks of energetic and metabolic interactions define dynamics in microbial communities.</title>
        <authorList>
            <person name="Embree M."/>
            <person name="Liu J.K."/>
            <person name="Al-Bassam M.M."/>
            <person name="Zengler K."/>
        </authorList>
    </citation>
    <scope>NUCLEOTIDE SEQUENCE</scope>
</reference>
<dbReference type="PROSITE" id="PS51006">
    <property type="entry name" value="PABS_2"/>
    <property type="match status" value="1"/>
</dbReference>
<evidence type="ECO:0000259" key="3">
    <source>
        <dbReference type="PROSITE" id="PS51006"/>
    </source>
</evidence>
<dbReference type="AlphaFoldDB" id="A0A0W8E7Z6"/>
<dbReference type="PANTHER" id="PTHR11558">
    <property type="entry name" value="SPERMIDINE/SPERMINE SYNTHASE"/>
    <property type="match status" value="1"/>
</dbReference>
<dbReference type="PROSITE" id="PS01330">
    <property type="entry name" value="PABS_1"/>
    <property type="match status" value="1"/>
</dbReference>
<evidence type="ECO:0000256" key="1">
    <source>
        <dbReference type="ARBA" id="ARBA00007867"/>
    </source>
</evidence>
<dbReference type="InterPro" id="IPR001045">
    <property type="entry name" value="Spermi_synthase"/>
</dbReference>
<proteinExistence type="inferred from homology"/>
<dbReference type="GO" id="GO:0005829">
    <property type="term" value="C:cytosol"/>
    <property type="evidence" value="ECO:0007669"/>
    <property type="project" value="TreeGrafter"/>
</dbReference>
<dbReference type="GO" id="GO:0008295">
    <property type="term" value="P:spermidine biosynthetic process"/>
    <property type="evidence" value="ECO:0007669"/>
    <property type="project" value="TreeGrafter"/>
</dbReference>
<dbReference type="Pfam" id="PF01564">
    <property type="entry name" value="Spermine_synth"/>
    <property type="match status" value="1"/>
</dbReference>
<dbReference type="CDD" id="cd02440">
    <property type="entry name" value="AdoMet_MTases"/>
    <property type="match status" value="1"/>
</dbReference>
<dbReference type="InterPro" id="IPR037163">
    <property type="entry name" value="Spermidine_synt_N_sf"/>
</dbReference>
<dbReference type="Pfam" id="PF17284">
    <property type="entry name" value="Spermine_synt_N"/>
    <property type="match status" value="1"/>
</dbReference>
<dbReference type="EC" id="2.5.1.16" evidence="4"/>
<name>A0A0W8E7Z6_9ZZZZ</name>